<dbReference type="EMBL" id="CP033898">
    <property type="protein sequence ID" value="AZA08395.1"/>
    <property type="molecule type" value="Genomic_DNA"/>
</dbReference>
<feature type="region of interest" description="Disordered" evidence="1">
    <location>
        <begin position="307"/>
        <end position="328"/>
    </location>
</feature>
<sequence length="361" mass="39301">MLFFLAALLGLLGVALWLFDVQRARRQRDVVSPEAPTPNAELGQEEIESPEDLASPPLPEQQQASPIKTPRFAGLPGSARRQKRQWAAQQGFAFSNGDELLSQEWERGPEGSAKNVVSGVVGGNEVRLFDIAGTTMMAARRSAFSEHLLWASREDTPPEELVRIASRGGFYIYGSDQGAVQRVLDQRADQAFNSLPDAVQQVWCEADWVLATFIRGHHPQEWDEAAQALSLLADAAMVLPRRGNTDLGVEYAEIDPTRPLPPAPDAQELAPEEPAIAVPEVEESPVVVELPSRSATIAKGAIEQRPLGGDEVEPIGTGKKPAPSDFQGTRVLRDLSKGSSIFEDIAREMGTDPLEKDANDE</sequence>
<dbReference type="RefSeq" id="WP_123959388.1">
    <property type="nucleotide sequence ID" value="NZ_CP033898.1"/>
</dbReference>
<keyword evidence="3" id="KW-1185">Reference proteome</keyword>
<reference evidence="2 3" key="1">
    <citation type="submission" date="2018-11" db="EMBL/GenBank/DDBJ databases">
        <authorList>
            <person name="Kleinhagauer T."/>
            <person name="Glaeser S.P."/>
            <person name="Spergser J."/>
            <person name="Ruckert C."/>
            <person name="Kaempfer P."/>
            <person name="Busse H.-J."/>
        </authorList>
    </citation>
    <scope>NUCLEOTIDE SEQUENCE [LARGE SCALE GENOMIC DNA]</scope>
    <source>
        <strain evidence="2 3">812CH</strain>
    </source>
</reference>
<gene>
    <name evidence="2" type="ORF">CPPEL_01240</name>
</gene>
<evidence type="ECO:0008006" key="4">
    <source>
        <dbReference type="Google" id="ProtNLM"/>
    </source>
</evidence>
<accession>A0A3G6IS09</accession>
<name>A0A3G6IS09_9CORY</name>
<evidence type="ECO:0000256" key="1">
    <source>
        <dbReference type="SAM" id="MobiDB-lite"/>
    </source>
</evidence>
<organism evidence="2 3">
    <name type="scientific">Corynebacterium pseudopelargi</name>
    <dbReference type="NCBI Taxonomy" id="2080757"/>
    <lineage>
        <taxon>Bacteria</taxon>
        <taxon>Bacillati</taxon>
        <taxon>Actinomycetota</taxon>
        <taxon>Actinomycetes</taxon>
        <taxon>Mycobacteriales</taxon>
        <taxon>Corynebacteriaceae</taxon>
        <taxon>Corynebacterium</taxon>
    </lineage>
</organism>
<proteinExistence type="predicted"/>
<dbReference type="KEGG" id="cpso:CPPEL_01240"/>
<evidence type="ECO:0000313" key="2">
    <source>
        <dbReference type="EMBL" id="AZA08395.1"/>
    </source>
</evidence>
<dbReference type="AlphaFoldDB" id="A0A3G6IS09"/>
<dbReference type="InterPro" id="IPR049726">
    <property type="entry name" value="TtfA-like_core"/>
</dbReference>
<evidence type="ECO:0000313" key="3">
    <source>
        <dbReference type="Proteomes" id="UP000271426"/>
    </source>
</evidence>
<dbReference type="Proteomes" id="UP000271426">
    <property type="component" value="Chromosome"/>
</dbReference>
<dbReference type="OrthoDB" id="4427386at2"/>
<feature type="region of interest" description="Disordered" evidence="1">
    <location>
        <begin position="28"/>
        <end position="80"/>
    </location>
</feature>
<protein>
    <recommendedName>
        <fullName evidence="4">Secreted protein</fullName>
    </recommendedName>
</protein>
<dbReference type="CDD" id="cd21904">
    <property type="entry name" value="TtfA-like"/>
    <property type="match status" value="1"/>
</dbReference>